<dbReference type="Pfam" id="PF13639">
    <property type="entry name" value="zf-RING_2"/>
    <property type="match status" value="1"/>
</dbReference>
<comment type="caution">
    <text evidence="19">The sequence shown here is derived from an EMBL/GenBank/DDBJ whole genome shotgun (WGS) entry which is preliminary data.</text>
</comment>
<keyword evidence="11" id="KW-0862">Zinc</keyword>
<dbReference type="GO" id="GO:0012505">
    <property type="term" value="C:endomembrane system"/>
    <property type="evidence" value="ECO:0007669"/>
    <property type="project" value="UniProtKB-SubCell"/>
</dbReference>
<keyword evidence="19" id="KW-0436">Ligase</keyword>
<dbReference type="GO" id="GO:0061630">
    <property type="term" value="F:ubiquitin protein ligase activity"/>
    <property type="evidence" value="ECO:0007669"/>
    <property type="project" value="UniProtKB-EC"/>
</dbReference>
<feature type="signal peptide" evidence="17">
    <location>
        <begin position="1"/>
        <end position="20"/>
    </location>
</feature>
<feature type="transmembrane region" description="Helical" evidence="16">
    <location>
        <begin position="421"/>
        <end position="441"/>
    </location>
</feature>
<dbReference type="InterPro" id="IPR013083">
    <property type="entry name" value="Znf_RING/FYVE/PHD"/>
</dbReference>
<dbReference type="PROSITE" id="PS50089">
    <property type="entry name" value="ZF_RING_2"/>
    <property type="match status" value="1"/>
</dbReference>
<keyword evidence="9 14" id="KW-0863">Zinc-finger</keyword>
<dbReference type="Pfam" id="PF11145">
    <property type="entry name" value="DUF2921"/>
    <property type="match status" value="2"/>
</dbReference>
<keyword evidence="7" id="KW-0479">Metal-binding</keyword>
<evidence type="ECO:0000256" key="13">
    <source>
        <dbReference type="ARBA" id="ARBA00023136"/>
    </source>
</evidence>
<evidence type="ECO:0000259" key="18">
    <source>
        <dbReference type="PROSITE" id="PS50089"/>
    </source>
</evidence>
<evidence type="ECO:0000256" key="17">
    <source>
        <dbReference type="SAM" id="SignalP"/>
    </source>
</evidence>
<evidence type="ECO:0000313" key="19">
    <source>
        <dbReference type="EMBL" id="GMM47876.1"/>
    </source>
</evidence>
<dbReference type="GO" id="GO:0043161">
    <property type="term" value="P:proteasome-mediated ubiquitin-dependent protein catabolic process"/>
    <property type="evidence" value="ECO:0007669"/>
    <property type="project" value="TreeGrafter"/>
</dbReference>
<evidence type="ECO:0000256" key="10">
    <source>
        <dbReference type="ARBA" id="ARBA00022786"/>
    </source>
</evidence>
<feature type="transmembrane region" description="Helical" evidence="16">
    <location>
        <begin position="485"/>
        <end position="503"/>
    </location>
</feature>
<dbReference type="Proteomes" id="UP001378960">
    <property type="component" value="Unassembled WGS sequence"/>
</dbReference>
<feature type="domain" description="RING-type" evidence="18">
    <location>
        <begin position="760"/>
        <end position="840"/>
    </location>
</feature>
<evidence type="ECO:0000256" key="11">
    <source>
        <dbReference type="ARBA" id="ARBA00022833"/>
    </source>
</evidence>
<sequence length="846" mass="96698">MDSQLRFFFFMLLFLWIMSSNPNPEEKYPSYIDKPEILKHYKESMNISRNALLSDYNEGYGNISGFHLSYQDAVDNKTSKLYPIYELNHHFIEDEKYSILPNFISRQAANIWNSEDHIVDLPSNRNDSEEAHDGVKYNTGAYPLNITGFLKGNFKKSKLENHSLAPINITIPHYLRKLYEYRFSESQRKRNEQNNNDGFDDGNDDDSFYTAEYPFDDEVTRVGNFTEDNGSIRISIFNANPIEDESTNVSKHKINGTTPLSFSIKLNNAAETDEHRLSFSGVYHQKTGNLVVASNSAKFNGFYALPHLQLQDGADYEAAKWILFNEANKTDIDDIKFQEIESLVDSSNECEYIGYFHMESTNLTREELQKIDYELINPVGRPHKNVPDLKLTKGLLYSPNCAILLEVGESVGLRDQIYEDGLRNVILVGSIVIFLQILVLIRQMSHTNTPSTLSKLSFWTIAIINMADGSLSVVSLLCTMFFSDLYIQFVVCAFLAFSCSAIYEMKYGIQIYCTQINERTTSWRTMLQGITLDDAATANNNETINNGAEIGNPEATAVPADTNNNTNTPVPPPQTQFTGPADEQSIGAELYTRHFFSMLVFLFVLLNVITWPKRGRQIFEYIILTIFNSYWIPQIYRNTLRGSRSSFTWEFVLCTSFLRLIPIIYIESFANPFEHHTDMKFVLFLVIWLLLQIGLLFAQEILGPRFFLQDKYLPKVYDYHPVITKGDLESGFNFDREELISDGSSSSNEDSRTLTYVTDCAICMQKLSVPILNNSDNLDNGNLENSSSSLLPNSTKTAISKNASNLIARRKYMVTPCNHIFHTECLEQWMVYKLQCPVCRNSLPPC</sequence>
<evidence type="ECO:0000256" key="2">
    <source>
        <dbReference type="ARBA" id="ARBA00004127"/>
    </source>
</evidence>
<dbReference type="EC" id="2.3.2.27" evidence="4"/>
<feature type="transmembrane region" description="Helical" evidence="16">
    <location>
        <begin position="453"/>
        <end position="473"/>
    </location>
</feature>
<dbReference type="InterPro" id="IPR001841">
    <property type="entry name" value="Znf_RING"/>
</dbReference>
<feature type="transmembrane region" description="Helical" evidence="16">
    <location>
        <begin position="618"/>
        <end position="636"/>
    </location>
</feature>
<evidence type="ECO:0000256" key="14">
    <source>
        <dbReference type="PROSITE-ProRule" id="PRU00175"/>
    </source>
</evidence>
<dbReference type="EMBL" id="BTGB01000009">
    <property type="protein sequence ID" value="GMM47876.1"/>
    <property type="molecule type" value="Genomic_DNA"/>
</dbReference>
<organism evidence="19 20">
    <name type="scientific">Pichia kluyveri</name>
    <name type="common">Yeast</name>
    <dbReference type="NCBI Taxonomy" id="36015"/>
    <lineage>
        <taxon>Eukaryota</taxon>
        <taxon>Fungi</taxon>
        <taxon>Dikarya</taxon>
        <taxon>Ascomycota</taxon>
        <taxon>Saccharomycotina</taxon>
        <taxon>Pichiomycetes</taxon>
        <taxon>Pichiales</taxon>
        <taxon>Pichiaceae</taxon>
        <taxon>Pichia</taxon>
    </lineage>
</organism>
<feature type="chain" id="PRO_5043517859" description="RING-type E3 ubiquitin transferase" evidence="17">
    <location>
        <begin position="21"/>
        <end position="846"/>
    </location>
</feature>
<keyword evidence="5" id="KW-0808">Transferase</keyword>
<dbReference type="SMART" id="SM00184">
    <property type="entry name" value="RING"/>
    <property type="match status" value="1"/>
</dbReference>
<evidence type="ECO:0000256" key="9">
    <source>
        <dbReference type="ARBA" id="ARBA00022771"/>
    </source>
</evidence>
<name>A0AAV5RB78_PICKL</name>
<feature type="transmembrane region" description="Helical" evidence="16">
    <location>
        <begin position="681"/>
        <end position="698"/>
    </location>
</feature>
<evidence type="ECO:0000256" key="5">
    <source>
        <dbReference type="ARBA" id="ARBA00022679"/>
    </source>
</evidence>
<keyword evidence="12 16" id="KW-1133">Transmembrane helix</keyword>
<feature type="compositionally biased region" description="Low complexity" evidence="15">
    <location>
        <begin position="545"/>
        <end position="568"/>
    </location>
</feature>
<dbReference type="FunFam" id="3.30.40.10:FF:000626">
    <property type="entry name" value="Transmembrane ubiquitin ligase 1"/>
    <property type="match status" value="1"/>
</dbReference>
<keyword evidence="8 17" id="KW-0732">Signal</keyword>
<comment type="catalytic activity">
    <reaction evidence="1">
        <text>S-ubiquitinyl-[E2 ubiquitin-conjugating enzyme]-L-cysteine + [acceptor protein]-L-lysine = [E2 ubiquitin-conjugating enzyme]-L-cysteine + N(6)-ubiquitinyl-[acceptor protein]-L-lysine.</text>
        <dbReference type="EC" id="2.3.2.27"/>
    </reaction>
</comment>
<reference evidence="19 20" key="1">
    <citation type="journal article" date="2023" name="Elife">
        <title>Identification of key yeast species and microbe-microbe interactions impacting larval growth of Drosophila in the wild.</title>
        <authorList>
            <person name="Mure A."/>
            <person name="Sugiura Y."/>
            <person name="Maeda R."/>
            <person name="Honda K."/>
            <person name="Sakurai N."/>
            <person name="Takahashi Y."/>
            <person name="Watada M."/>
            <person name="Katoh T."/>
            <person name="Gotoh A."/>
            <person name="Gotoh Y."/>
            <person name="Taniguchi I."/>
            <person name="Nakamura K."/>
            <person name="Hayashi T."/>
            <person name="Katayama T."/>
            <person name="Uemura T."/>
            <person name="Hattori Y."/>
        </authorList>
    </citation>
    <scope>NUCLEOTIDE SEQUENCE [LARGE SCALE GENOMIC DNA]</scope>
    <source>
        <strain evidence="19 20">PK-24</strain>
    </source>
</reference>
<dbReference type="SUPFAM" id="SSF57850">
    <property type="entry name" value="RING/U-box"/>
    <property type="match status" value="1"/>
</dbReference>
<evidence type="ECO:0000256" key="12">
    <source>
        <dbReference type="ARBA" id="ARBA00022989"/>
    </source>
</evidence>
<comment type="pathway">
    <text evidence="3">Protein modification; protein ubiquitination.</text>
</comment>
<evidence type="ECO:0000256" key="6">
    <source>
        <dbReference type="ARBA" id="ARBA00022692"/>
    </source>
</evidence>
<evidence type="ECO:0000256" key="1">
    <source>
        <dbReference type="ARBA" id="ARBA00000900"/>
    </source>
</evidence>
<keyword evidence="20" id="KW-1185">Reference proteome</keyword>
<keyword evidence="6 16" id="KW-0812">Transmembrane</keyword>
<protein>
    <recommendedName>
        <fullName evidence="4">RING-type E3 ubiquitin transferase</fullName>
        <ecNumber evidence="4">2.3.2.27</ecNumber>
    </recommendedName>
</protein>
<feature type="transmembrane region" description="Helical" evidence="16">
    <location>
        <begin position="648"/>
        <end position="666"/>
    </location>
</feature>
<comment type="subcellular location">
    <subcellularLocation>
        <location evidence="2">Endomembrane system</location>
        <topology evidence="2">Multi-pass membrane protein</topology>
    </subcellularLocation>
</comment>
<dbReference type="PANTHER" id="PTHR22763:SF162">
    <property type="entry name" value="TRANSMEMBRANE E3 UBIQUITIN-PROTEIN LIGASE 1"/>
    <property type="match status" value="1"/>
</dbReference>
<gene>
    <name evidence="19" type="ORF">DAPK24_044740</name>
</gene>
<evidence type="ECO:0000256" key="8">
    <source>
        <dbReference type="ARBA" id="ARBA00022729"/>
    </source>
</evidence>
<dbReference type="PANTHER" id="PTHR22763">
    <property type="entry name" value="RING ZINC FINGER PROTEIN"/>
    <property type="match status" value="1"/>
</dbReference>
<dbReference type="InterPro" id="IPR021319">
    <property type="entry name" value="DUF2921"/>
</dbReference>
<dbReference type="GO" id="GO:0008270">
    <property type="term" value="F:zinc ion binding"/>
    <property type="evidence" value="ECO:0007669"/>
    <property type="project" value="UniProtKB-KW"/>
</dbReference>
<dbReference type="GO" id="GO:0016874">
    <property type="term" value="F:ligase activity"/>
    <property type="evidence" value="ECO:0007669"/>
    <property type="project" value="UniProtKB-KW"/>
</dbReference>
<keyword evidence="10" id="KW-0833">Ubl conjugation pathway</keyword>
<proteinExistence type="predicted"/>
<feature type="region of interest" description="Disordered" evidence="15">
    <location>
        <begin position="545"/>
        <end position="578"/>
    </location>
</feature>
<dbReference type="GO" id="GO:0044695">
    <property type="term" value="C:Dsc E3 ubiquitin ligase complex"/>
    <property type="evidence" value="ECO:0007669"/>
    <property type="project" value="TreeGrafter"/>
</dbReference>
<feature type="transmembrane region" description="Helical" evidence="16">
    <location>
        <begin position="595"/>
        <end position="612"/>
    </location>
</feature>
<evidence type="ECO:0000256" key="4">
    <source>
        <dbReference type="ARBA" id="ARBA00012483"/>
    </source>
</evidence>
<dbReference type="InterPro" id="IPR050731">
    <property type="entry name" value="HRD1_E3_ubiq-ligases"/>
</dbReference>
<evidence type="ECO:0000313" key="20">
    <source>
        <dbReference type="Proteomes" id="UP001378960"/>
    </source>
</evidence>
<keyword evidence="13 16" id="KW-0472">Membrane</keyword>
<evidence type="ECO:0000256" key="15">
    <source>
        <dbReference type="SAM" id="MobiDB-lite"/>
    </source>
</evidence>
<evidence type="ECO:0000256" key="3">
    <source>
        <dbReference type="ARBA" id="ARBA00004906"/>
    </source>
</evidence>
<dbReference type="Gene3D" id="3.30.40.10">
    <property type="entry name" value="Zinc/RING finger domain, C3HC4 (zinc finger)"/>
    <property type="match status" value="1"/>
</dbReference>
<evidence type="ECO:0000256" key="16">
    <source>
        <dbReference type="SAM" id="Phobius"/>
    </source>
</evidence>
<dbReference type="AlphaFoldDB" id="A0AAV5RB78"/>
<evidence type="ECO:0000256" key="7">
    <source>
        <dbReference type="ARBA" id="ARBA00022723"/>
    </source>
</evidence>
<accession>A0AAV5RB78</accession>